<dbReference type="SUPFAM" id="SSF52540">
    <property type="entry name" value="P-loop containing nucleoside triphosphate hydrolases"/>
    <property type="match status" value="1"/>
</dbReference>
<gene>
    <name evidence="3" type="ORF">SAMN02745163_03770</name>
</gene>
<protein>
    <submittedName>
        <fullName evidence="3">Pilus assembly protein CpaF</fullName>
    </submittedName>
</protein>
<dbReference type="AlphaFoldDB" id="A0A1M6SC32"/>
<organism evidence="3 4">
    <name type="scientific">Clostridium cavendishii DSM 21758</name>
    <dbReference type="NCBI Taxonomy" id="1121302"/>
    <lineage>
        <taxon>Bacteria</taxon>
        <taxon>Bacillati</taxon>
        <taxon>Bacillota</taxon>
        <taxon>Clostridia</taxon>
        <taxon>Eubacteriales</taxon>
        <taxon>Clostridiaceae</taxon>
        <taxon>Clostridium</taxon>
    </lineage>
</organism>
<dbReference type="PANTHER" id="PTHR30486:SF6">
    <property type="entry name" value="TYPE IV PILUS RETRACTATION ATPASE PILT"/>
    <property type="match status" value="1"/>
</dbReference>
<dbReference type="Gene3D" id="3.30.450.90">
    <property type="match status" value="1"/>
</dbReference>
<dbReference type="InterPro" id="IPR050921">
    <property type="entry name" value="T4SS_GSP_E_ATPase"/>
</dbReference>
<evidence type="ECO:0000256" key="1">
    <source>
        <dbReference type="ARBA" id="ARBA00006611"/>
    </source>
</evidence>
<name>A0A1M6SC32_9CLOT</name>
<sequence>MERSTKWELVPAHFGLLWSYVEDDKITDIDFNGRDLWITNTDNERIKVEGHGIAKEFIEKFSHYIANNVSRAFNKVENLLEADTDTLRISIVHESAAISGRSVCIRKTLPAVRMTRESIVKDGYCSKDILELLTNCVKARMNFVFCGEPGVGKTEGIKFFSQYIPSNERVITIEDTPELHYREINPDKDCVELIVSEGFSYTKAIKTSLRQNPKWLMLSEARSVEVKYLLESLSTGIRGFTTIHTDDARKIPDRILNMLESRIDADRMENDIYMFIDVGILIRKKQMSDGKVHRYIDQVCFFYREDGNNIIFPMVLNGELVKEKIPKAITEKFERMEIKPF</sequence>
<dbReference type="Proteomes" id="UP000184310">
    <property type="component" value="Unassembled WGS sequence"/>
</dbReference>
<evidence type="ECO:0000259" key="2">
    <source>
        <dbReference type="Pfam" id="PF00437"/>
    </source>
</evidence>
<dbReference type="InterPro" id="IPR001482">
    <property type="entry name" value="T2SS/T4SS_dom"/>
</dbReference>
<dbReference type="InterPro" id="IPR027417">
    <property type="entry name" value="P-loop_NTPase"/>
</dbReference>
<dbReference type="EMBL" id="FQZB01000017">
    <property type="protein sequence ID" value="SHK42280.1"/>
    <property type="molecule type" value="Genomic_DNA"/>
</dbReference>
<evidence type="ECO:0000313" key="4">
    <source>
        <dbReference type="Proteomes" id="UP000184310"/>
    </source>
</evidence>
<dbReference type="Pfam" id="PF00437">
    <property type="entry name" value="T2SSE"/>
    <property type="match status" value="1"/>
</dbReference>
<evidence type="ECO:0000313" key="3">
    <source>
        <dbReference type="EMBL" id="SHK42280.1"/>
    </source>
</evidence>
<dbReference type="GO" id="GO:0016887">
    <property type="term" value="F:ATP hydrolysis activity"/>
    <property type="evidence" value="ECO:0007669"/>
    <property type="project" value="InterPro"/>
</dbReference>
<feature type="domain" description="Bacterial type II secretion system protein E" evidence="2">
    <location>
        <begin position="99"/>
        <end position="258"/>
    </location>
</feature>
<dbReference type="OrthoDB" id="9810761at2"/>
<accession>A0A1M6SC32</accession>
<reference evidence="3 4" key="1">
    <citation type="submission" date="2016-11" db="EMBL/GenBank/DDBJ databases">
        <authorList>
            <person name="Jaros S."/>
            <person name="Januszkiewicz K."/>
            <person name="Wedrychowicz H."/>
        </authorList>
    </citation>
    <scope>NUCLEOTIDE SEQUENCE [LARGE SCALE GENOMIC DNA]</scope>
    <source>
        <strain evidence="3 4">DSM 21758</strain>
    </source>
</reference>
<proteinExistence type="inferred from homology"/>
<dbReference type="STRING" id="1121302.SAMN02745163_03770"/>
<dbReference type="Gene3D" id="3.40.50.300">
    <property type="entry name" value="P-loop containing nucleotide triphosphate hydrolases"/>
    <property type="match status" value="1"/>
</dbReference>
<keyword evidence="4" id="KW-1185">Reference proteome</keyword>
<comment type="similarity">
    <text evidence="1">Belongs to the GSP E family.</text>
</comment>
<dbReference type="PANTHER" id="PTHR30486">
    <property type="entry name" value="TWITCHING MOTILITY PROTEIN PILT"/>
    <property type="match status" value="1"/>
</dbReference>